<dbReference type="Gene3D" id="3.10.100.10">
    <property type="entry name" value="Mannose-Binding Protein A, subunit A"/>
    <property type="match status" value="1"/>
</dbReference>
<evidence type="ECO:0000313" key="2">
    <source>
        <dbReference type="EMBL" id="JAT02384.1"/>
    </source>
</evidence>
<evidence type="ECO:0008006" key="3">
    <source>
        <dbReference type="Google" id="ProtNLM"/>
    </source>
</evidence>
<evidence type="ECO:0000256" key="1">
    <source>
        <dbReference type="SAM" id="SignalP"/>
    </source>
</evidence>
<gene>
    <name evidence="2" type="ORF">g.10726</name>
</gene>
<feature type="signal peptide" evidence="1">
    <location>
        <begin position="1"/>
        <end position="27"/>
    </location>
</feature>
<reference evidence="2" key="1">
    <citation type="submission" date="2015-11" db="EMBL/GenBank/DDBJ databases">
        <title>De novo transcriptome assembly of four potential Pierce s Disease insect vectors from Arizona vineyards.</title>
        <authorList>
            <person name="Tassone E.E."/>
        </authorList>
    </citation>
    <scope>NUCLEOTIDE SEQUENCE</scope>
</reference>
<organism evidence="2">
    <name type="scientific">Homalodisca liturata</name>
    <dbReference type="NCBI Taxonomy" id="320908"/>
    <lineage>
        <taxon>Eukaryota</taxon>
        <taxon>Metazoa</taxon>
        <taxon>Ecdysozoa</taxon>
        <taxon>Arthropoda</taxon>
        <taxon>Hexapoda</taxon>
        <taxon>Insecta</taxon>
        <taxon>Pterygota</taxon>
        <taxon>Neoptera</taxon>
        <taxon>Paraneoptera</taxon>
        <taxon>Hemiptera</taxon>
        <taxon>Auchenorrhyncha</taxon>
        <taxon>Membracoidea</taxon>
        <taxon>Cicadellidae</taxon>
        <taxon>Cicadellinae</taxon>
        <taxon>Proconiini</taxon>
        <taxon>Homalodisca</taxon>
    </lineage>
</organism>
<feature type="non-terminal residue" evidence="2">
    <location>
        <position position="154"/>
    </location>
</feature>
<keyword evidence="1" id="KW-0732">Signal</keyword>
<dbReference type="CDD" id="cd00037">
    <property type="entry name" value="CLECT"/>
    <property type="match status" value="1"/>
</dbReference>
<dbReference type="AlphaFoldDB" id="A0A1B6JTZ9"/>
<feature type="non-terminal residue" evidence="2">
    <location>
        <position position="1"/>
    </location>
</feature>
<feature type="chain" id="PRO_5008586190" description="EGF-like domain-containing protein" evidence="1">
    <location>
        <begin position="28"/>
        <end position="154"/>
    </location>
</feature>
<accession>A0A1B6JTZ9</accession>
<sequence length="154" mass="16918">VLTTDIAMPALEALLVCLFVRIGCISAQDTVVGDLVLHPVCLTHDDCLENEICTNQKCENPCNCACGGNTTCHVENHVVACACWPGYSGDALKGCIQDHYSGCWPPYAGAIKRYEIEAIKVNWYTAYAHCLTHGRRLATITSCEENEQIKEVIR</sequence>
<proteinExistence type="predicted"/>
<dbReference type="SUPFAM" id="SSF56436">
    <property type="entry name" value="C-type lectin-like"/>
    <property type="match status" value="1"/>
</dbReference>
<dbReference type="PANTHER" id="PTHR22963:SF39">
    <property type="entry name" value="DUMPY"/>
    <property type="match status" value="1"/>
</dbReference>
<name>A0A1B6JTZ9_9HEMI</name>
<dbReference type="InterPro" id="IPR016187">
    <property type="entry name" value="CTDL_fold"/>
</dbReference>
<dbReference type="EMBL" id="GECU01005323">
    <property type="protein sequence ID" value="JAT02384.1"/>
    <property type="molecule type" value="Transcribed_RNA"/>
</dbReference>
<dbReference type="PANTHER" id="PTHR22963">
    <property type="entry name" value="ENDOGLIN-RELATED"/>
    <property type="match status" value="1"/>
</dbReference>
<dbReference type="InterPro" id="IPR016186">
    <property type="entry name" value="C-type_lectin-like/link_sf"/>
</dbReference>
<protein>
    <recommendedName>
        <fullName evidence="3">EGF-like domain-containing protein</fullName>
    </recommendedName>
</protein>